<accession>A0ABQ3GH19</accession>
<comment type="caution">
    <text evidence="3">The sequence shown here is derived from an EMBL/GenBank/DDBJ whole genome shotgun (WGS) entry which is preliminary data.</text>
</comment>
<evidence type="ECO:0000256" key="1">
    <source>
        <dbReference type="SAM" id="MobiDB-lite"/>
    </source>
</evidence>
<reference evidence="4" key="1">
    <citation type="journal article" date="2019" name="Int. J. Syst. Evol. Microbiol.">
        <title>The Global Catalogue of Microorganisms (GCM) 10K type strain sequencing project: providing services to taxonomists for standard genome sequencing and annotation.</title>
        <authorList>
            <consortium name="The Broad Institute Genomics Platform"/>
            <consortium name="The Broad Institute Genome Sequencing Center for Infectious Disease"/>
            <person name="Wu L."/>
            <person name="Ma J."/>
        </authorList>
    </citation>
    <scope>NUCLEOTIDE SEQUENCE [LARGE SCALE GENOMIC DNA]</scope>
    <source>
        <strain evidence="4">KCTC 19466</strain>
    </source>
</reference>
<evidence type="ECO:0000313" key="4">
    <source>
        <dbReference type="Proteomes" id="UP000642819"/>
    </source>
</evidence>
<protein>
    <recommendedName>
        <fullName evidence="2">PKD domain-containing protein</fullName>
    </recommendedName>
</protein>
<dbReference type="PROSITE" id="PS50093">
    <property type="entry name" value="PKD"/>
    <property type="match status" value="1"/>
</dbReference>
<keyword evidence="4" id="KW-1185">Reference proteome</keyword>
<evidence type="ECO:0000313" key="3">
    <source>
        <dbReference type="EMBL" id="GHD06094.1"/>
    </source>
</evidence>
<dbReference type="InterPro" id="IPR000601">
    <property type="entry name" value="PKD_dom"/>
</dbReference>
<proteinExistence type="predicted"/>
<name>A0ABQ3GH19_9MICC</name>
<gene>
    <name evidence="3" type="ORF">GCM10008096_15660</name>
</gene>
<feature type="region of interest" description="Disordered" evidence="1">
    <location>
        <begin position="300"/>
        <end position="319"/>
    </location>
</feature>
<dbReference type="Proteomes" id="UP000642819">
    <property type="component" value="Unassembled WGS sequence"/>
</dbReference>
<evidence type="ECO:0000259" key="2">
    <source>
        <dbReference type="PROSITE" id="PS50093"/>
    </source>
</evidence>
<feature type="region of interest" description="Disordered" evidence="1">
    <location>
        <begin position="1"/>
        <end position="32"/>
    </location>
</feature>
<sequence length="319" mass="33883">MANADEGSSEEGAGQTPPPLVEVPTVAPESKEPVVGGGAYCMGDDNGQIKEGCVGSTLDVCDEDEVLMDTGGSMDIDVPSGTPRDVVVADDPCTEINVERAQITATPAPEDVDPADRPDLVAQEFARVDIPQPALVFQDEVEDQVSAGKLWGVAMRGEHMNMWVESPDHTTSVTLLGTEITIRATPLQYTWDYGNGQTRTTAQTGGPLRAGSDEGSVYSETATSQAYEETGFYPVTVTTVYAGQFKTPTSEWIPIPGVATVTSPAKTATVWKSETRLVSGDCSENPGSWGCETVPFPWEGGPQTSEAFKAAQEELEARQ</sequence>
<dbReference type="EMBL" id="BMXK01000006">
    <property type="protein sequence ID" value="GHD06094.1"/>
    <property type="molecule type" value="Genomic_DNA"/>
</dbReference>
<organism evidence="3 4">
    <name type="scientific">Zhihengliuella salsuginis</name>
    <dbReference type="NCBI Taxonomy" id="578222"/>
    <lineage>
        <taxon>Bacteria</taxon>
        <taxon>Bacillati</taxon>
        <taxon>Actinomycetota</taxon>
        <taxon>Actinomycetes</taxon>
        <taxon>Micrococcales</taxon>
        <taxon>Micrococcaceae</taxon>
        <taxon>Zhihengliuella</taxon>
    </lineage>
</organism>
<feature type="domain" description="PKD" evidence="2">
    <location>
        <begin position="185"/>
        <end position="238"/>
    </location>
</feature>